<evidence type="ECO:0000313" key="1">
    <source>
        <dbReference type="EMBL" id="ALH46425.1"/>
    </source>
</evidence>
<dbReference type="EMBL" id="KT755656">
    <property type="protein sequence ID" value="ALH46425.1"/>
    <property type="molecule type" value="Genomic_DNA"/>
</dbReference>
<accession>A0A0N7GFF0</accession>
<name>A0A0N7GFF0_9CAUD</name>
<gene>
    <name evidence="1" type="ORF">TRIPP_52</name>
</gene>
<dbReference type="SUPFAM" id="SSF52540">
    <property type="entry name" value="P-loop containing nucleoside triphosphate hydrolases"/>
    <property type="match status" value="1"/>
</dbReference>
<dbReference type="OrthoDB" id="6172at10239"/>
<dbReference type="Gene3D" id="3.40.50.300">
    <property type="entry name" value="P-loop containing nucleotide triphosphate hydrolases"/>
    <property type="match status" value="1"/>
</dbReference>
<dbReference type="InterPro" id="IPR027417">
    <property type="entry name" value="P-loop_NTPase"/>
</dbReference>
<organism evidence="1 2">
    <name type="scientific">Paenibacillus phage Tripp</name>
    <dbReference type="NCBI Taxonomy" id="1718161"/>
    <lineage>
        <taxon>Viruses</taxon>
        <taxon>Duplodnaviria</taxon>
        <taxon>Heunggongvirae</taxon>
        <taxon>Uroviricota</taxon>
        <taxon>Caudoviricetes</taxon>
        <taxon>Halcyonevirus</taxon>
        <taxon>Halcyonevirus tripp</taxon>
    </lineage>
</organism>
<dbReference type="KEGG" id="vg:26637010"/>
<dbReference type="GeneID" id="26637010"/>
<sequence length="256" mass="29146">MSHSKNCILRQHCKNADTDSCNRMCSYYVGLHGYNGLGGRYGATNIPTEYQFITLTSSLAREGQTKIYEFLETYVGTFPRQFEIDAEPIKSLYLRSHTTGTGKTTTACAIATEYLICHYIGSLRRGRQPLERPVYFLDVNAWQNDYNEFNRRNIPEHIGEAASARYYAAQKHAMEVPFAVLDDIGVRDSTEAFRGDLHRLINTRVTAGLPTVYTSNIPLADLNEVFREPSPRLVDRIRDRCAELVFTGESKRGLRR</sequence>
<reference evidence="1 2" key="1">
    <citation type="journal article" date="2016" name="Genome Announc.">
        <title>Paenibacillus larvae Phage Tripp Genome Has 378-Base-Pair Terminal Repeats.</title>
        <authorList>
            <person name="Abraham J."/>
            <person name="Bousquet A.C."/>
            <person name="Bruff E."/>
            <person name="Carson N."/>
            <person name="Clark A."/>
            <person name="Connell A."/>
            <person name="Davis Z."/>
            <person name="Dums J."/>
            <person name="Everington C."/>
            <person name="Groth A."/>
            <person name="Hawes N."/>
            <person name="McArthur N."/>
            <person name="McKenney C."/>
            <person name="Oufkir A."/>
            <person name="Pearce B."/>
            <person name="Rampal S."/>
            <person name="Rozier H."/>
            <person name="Schaff J."/>
            <person name="Slehria T."/>
            <person name="Carson S."/>
            <person name="Miller E.S."/>
        </authorList>
    </citation>
    <scope>NUCLEOTIDE SEQUENCE [LARGE SCALE GENOMIC DNA]</scope>
</reference>
<dbReference type="RefSeq" id="YP_009210572.1">
    <property type="nucleotide sequence ID" value="NC_028930.1"/>
</dbReference>
<protein>
    <submittedName>
        <fullName evidence="1">DNA replication protein</fullName>
    </submittedName>
</protein>
<evidence type="ECO:0000313" key="2">
    <source>
        <dbReference type="Proteomes" id="UP000204254"/>
    </source>
</evidence>
<dbReference type="Proteomes" id="UP000204254">
    <property type="component" value="Segment"/>
</dbReference>
<proteinExistence type="predicted"/>
<keyword evidence="2" id="KW-1185">Reference proteome</keyword>